<dbReference type="PANTHER" id="PTHR15668">
    <property type="entry name" value="JM1 PROTEIN"/>
    <property type="match status" value="1"/>
</dbReference>
<gene>
    <name evidence="2" type="ORF">FNK824_LOCUS18421</name>
</gene>
<dbReference type="EMBL" id="CAJOBE010003076">
    <property type="protein sequence ID" value="CAF3860059.1"/>
    <property type="molecule type" value="Genomic_DNA"/>
</dbReference>
<dbReference type="InterPro" id="IPR008530">
    <property type="entry name" value="CCDC22"/>
</dbReference>
<dbReference type="GO" id="GO:2000060">
    <property type="term" value="P:positive regulation of ubiquitin-dependent protein catabolic process"/>
    <property type="evidence" value="ECO:0007669"/>
    <property type="project" value="TreeGrafter"/>
</dbReference>
<name>A0A819EZE4_9BILA</name>
<evidence type="ECO:0000313" key="3">
    <source>
        <dbReference type="Proteomes" id="UP000663874"/>
    </source>
</evidence>
<feature type="non-terminal residue" evidence="2">
    <location>
        <position position="1"/>
    </location>
</feature>
<dbReference type="Pfam" id="PF21674">
    <property type="entry name" value="CCDC22_N"/>
    <property type="match status" value="1"/>
</dbReference>
<dbReference type="InterPro" id="IPR048349">
    <property type="entry name" value="CCDC22_N"/>
</dbReference>
<sequence length="119" mass="13320">MEEVDRILIQSLRDIGCQVDDSLQNISEFDVNTLFGCVSQCLQLITGNKDLPTRLPPNISTRFKVCGELAQLCQSNGYRGDIGYQTFLSINEHETRKLLNFLIEKVPREAAVTVASTTL</sequence>
<proteinExistence type="predicted"/>
<dbReference type="Proteomes" id="UP000663874">
    <property type="component" value="Unassembled WGS sequence"/>
</dbReference>
<comment type="caution">
    <text evidence="2">The sequence shown here is derived from an EMBL/GenBank/DDBJ whole genome shotgun (WGS) entry which is preliminary data.</text>
</comment>
<organism evidence="2 3">
    <name type="scientific">Rotaria sordida</name>
    <dbReference type="NCBI Taxonomy" id="392033"/>
    <lineage>
        <taxon>Eukaryota</taxon>
        <taxon>Metazoa</taxon>
        <taxon>Spiralia</taxon>
        <taxon>Gnathifera</taxon>
        <taxon>Rotifera</taxon>
        <taxon>Eurotatoria</taxon>
        <taxon>Bdelloidea</taxon>
        <taxon>Philodinida</taxon>
        <taxon>Philodinidae</taxon>
        <taxon>Rotaria</taxon>
    </lineage>
</organism>
<reference evidence="2" key="1">
    <citation type="submission" date="2021-02" db="EMBL/GenBank/DDBJ databases">
        <authorList>
            <person name="Nowell W R."/>
        </authorList>
    </citation>
    <scope>NUCLEOTIDE SEQUENCE</scope>
</reference>
<dbReference type="AlphaFoldDB" id="A0A819EZE4"/>
<evidence type="ECO:0000313" key="2">
    <source>
        <dbReference type="EMBL" id="CAF3860059.1"/>
    </source>
</evidence>
<dbReference type="GO" id="GO:0097602">
    <property type="term" value="F:cullin family protein binding"/>
    <property type="evidence" value="ECO:0007669"/>
    <property type="project" value="TreeGrafter"/>
</dbReference>
<dbReference type="PANTHER" id="PTHR15668:SF4">
    <property type="entry name" value="COILED-COIL DOMAIN-CONTAINING PROTEIN 22"/>
    <property type="match status" value="1"/>
</dbReference>
<protein>
    <recommendedName>
        <fullName evidence="1">CCDC22 N-terminal domain-containing protein</fullName>
    </recommendedName>
</protein>
<accession>A0A819EZE4</accession>
<feature type="domain" description="CCDC22 N-terminal" evidence="1">
    <location>
        <begin position="1"/>
        <end position="107"/>
    </location>
</feature>
<evidence type="ECO:0000259" key="1">
    <source>
        <dbReference type="Pfam" id="PF21674"/>
    </source>
</evidence>